<keyword evidence="12" id="KW-0457">Lysine biosynthesis</keyword>
<evidence type="ECO:0000256" key="11">
    <source>
        <dbReference type="ARBA" id="ARBA00022915"/>
    </source>
</evidence>
<sequence>MAQHLASIANYPLTTVEKLQKLIQAPSVTPQDSGTLSWLATRLYELDFEILLLEEEQGVKNLVARRCFSDGPSLAFAGHVDVVPASNKGWLAAPFSGDIIDGCIIGRGAADMKGGIAAMLSATERLCTKESEFEGTFYWLLTSDEEGEAEYGSKHIAHFLASRGITLDACLVGEPTSDKSVGDTIKNGRRGALSGRVQVSGKAGHVAYPENTLNAAHIAGEIVTALTQLVWWKDEPGSKTHLQVTGITVPNIVDNLVPSECEITFNIRYSHAYRSDSVCQLVESMLEKWKSNLQFVWERPCEPYYTGEKAQNCFLSLTEKAIYQATGQYPSLSTSGGTSDGRFFASSHTQVIECGVRNHTIHQVNEHVSIADLHAIEEIYLNVLTEFFIKH</sequence>
<evidence type="ECO:0000256" key="9">
    <source>
        <dbReference type="ARBA" id="ARBA00022801"/>
    </source>
</evidence>
<dbReference type="UniPathway" id="UPA00034">
    <property type="reaction ID" value="UER00021"/>
</dbReference>
<evidence type="ECO:0000256" key="4">
    <source>
        <dbReference type="ARBA" id="ARBA00011738"/>
    </source>
</evidence>
<dbReference type="SUPFAM" id="SSF53187">
    <property type="entry name" value="Zn-dependent exopeptidases"/>
    <property type="match status" value="1"/>
</dbReference>
<dbReference type="InterPro" id="IPR011650">
    <property type="entry name" value="Peptidase_M20_dimer"/>
</dbReference>
<keyword evidence="7" id="KW-0028">Amino-acid biosynthesis</keyword>
<evidence type="ECO:0000256" key="1">
    <source>
        <dbReference type="ARBA" id="ARBA00001947"/>
    </source>
</evidence>
<dbReference type="Gene3D" id="3.40.630.10">
    <property type="entry name" value="Zn peptidases"/>
    <property type="match status" value="2"/>
</dbReference>
<evidence type="ECO:0000256" key="3">
    <source>
        <dbReference type="ARBA" id="ARBA00006746"/>
    </source>
</evidence>
<dbReference type="InterPro" id="IPR005941">
    <property type="entry name" value="DapE_proteobac"/>
</dbReference>
<evidence type="ECO:0000256" key="8">
    <source>
        <dbReference type="ARBA" id="ARBA00022723"/>
    </source>
</evidence>
<evidence type="ECO:0000313" key="17">
    <source>
        <dbReference type="EMBL" id="NOU52455.1"/>
    </source>
</evidence>
<dbReference type="PANTHER" id="PTHR43808:SF31">
    <property type="entry name" value="N-ACETYL-L-CITRULLINE DEACETYLASE"/>
    <property type="match status" value="1"/>
</dbReference>
<dbReference type="InterPro" id="IPR050072">
    <property type="entry name" value="Peptidase_M20A"/>
</dbReference>
<feature type="domain" description="Peptidase M20 dimerisation" evidence="16">
    <location>
        <begin position="187"/>
        <end position="288"/>
    </location>
</feature>
<keyword evidence="11" id="KW-0220">Diaminopimelate biosynthesis</keyword>
<evidence type="ECO:0000256" key="7">
    <source>
        <dbReference type="ARBA" id="ARBA00022605"/>
    </source>
</evidence>
<dbReference type="InterPro" id="IPR002933">
    <property type="entry name" value="Peptidase_M20"/>
</dbReference>
<dbReference type="RefSeq" id="WP_171627509.1">
    <property type="nucleotide sequence ID" value="NZ_JABBPG010000009.1"/>
</dbReference>
<comment type="catalytic activity">
    <reaction evidence="14">
        <text>N-succinyl-(2S,6S)-2,6-diaminopimelate + H2O = (2S,6S)-2,6-diaminopimelate + succinate</text>
        <dbReference type="Rhea" id="RHEA:22608"/>
        <dbReference type="ChEBI" id="CHEBI:15377"/>
        <dbReference type="ChEBI" id="CHEBI:30031"/>
        <dbReference type="ChEBI" id="CHEBI:57609"/>
        <dbReference type="ChEBI" id="CHEBI:58087"/>
        <dbReference type="EC" id="3.5.1.18"/>
    </reaction>
</comment>
<evidence type="ECO:0000256" key="5">
    <source>
        <dbReference type="ARBA" id="ARBA00011921"/>
    </source>
</evidence>
<dbReference type="GO" id="GO:0009089">
    <property type="term" value="P:lysine biosynthetic process via diaminopimelate"/>
    <property type="evidence" value="ECO:0007669"/>
    <property type="project" value="UniProtKB-UniRule"/>
</dbReference>
<evidence type="ECO:0000256" key="6">
    <source>
        <dbReference type="ARBA" id="ARBA00022391"/>
    </source>
</evidence>
<evidence type="ECO:0000256" key="2">
    <source>
        <dbReference type="ARBA" id="ARBA00005130"/>
    </source>
</evidence>
<dbReference type="GO" id="GO:0046872">
    <property type="term" value="F:metal ion binding"/>
    <property type="evidence" value="ECO:0007669"/>
    <property type="project" value="UniProtKB-KW"/>
</dbReference>
<evidence type="ECO:0000259" key="16">
    <source>
        <dbReference type="Pfam" id="PF07687"/>
    </source>
</evidence>
<name>A0A849VGR3_9GAMM</name>
<protein>
    <recommendedName>
        <fullName evidence="6 15">Succinyl-diaminopimelate desuccinylase</fullName>
        <ecNumber evidence="5 15">3.5.1.18</ecNumber>
    </recommendedName>
</protein>
<dbReference type="PROSITE" id="PS00758">
    <property type="entry name" value="ARGE_DAPE_CPG2_1"/>
    <property type="match status" value="1"/>
</dbReference>
<organism evidence="17 18">
    <name type="scientific">Pseudoalteromonas caenipelagi</name>
    <dbReference type="NCBI Taxonomy" id="2726988"/>
    <lineage>
        <taxon>Bacteria</taxon>
        <taxon>Pseudomonadati</taxon>
        <taxon>Pseudomonadota</taxon>
        <taxon>Gammaproteobacteria</taxon>
        <taxon>Alteromonadales</taxon>
        <taxon>Pseudoalteromonadaceae</taxon>
        <taxon>Pseudoalteromonas</taxon>
    </lineage>
</organism>
<dbReference type="NCBIfam" id="NF009557">
    <property type="entry name" value="PRK13009.1"/>
    <property type="match status" value="1"/>
</dbReference>
<comment type="caution">
    <text evidence="17">The sequence shown here is derived from an EMBL/GenBank/DDBJ whole genome shotgun (WGS) entry which is preliminary data.</text>
</comment>
<dbReference type="GO" id="GO:0006526">
    <property type="term" value="P:L-arginine biosynthetic process"/>
    <property type="evidence" value="ECO:0007669"/>
    <property type="project" value="TreeGrafter"/>
</dbReference>
<keyword evidence="8" id="KW-0479">Metal-binding</keyword>
<dbReference type="Proteomes" id="UP000586305">
    <property type="component" value="Unassembled WGS sequence"/>
</dbReference>
<comment type="pathway">
    <text evidence="2">Amino-acid biosynthesis; L-lysine biosynthesis via DAP pathway; LL-2,6-diaminopimelate from (S)-tetrahydrodipicolinate (succinylase route): step 3/3.</text>
</comment>
<evidence type="ECO:0000256" key="10">
    <source>
        <dbReference type="ARBA" id="ARBA00022833"/>
    </source>
</evidence>
<dbReference type="EMBL" id="JABBPG010000009">
    <property type="protein sequence ID" value="NOU52455.1"/>
    <property type="molecule type" value="Genomic_DNA"/>
</dbReference>
<dbReference type="Pfam" id="PF01546">
    <property type="entry name" value="Peptidase_M20"/>
    <property type="match status" value="1"/>
</dbReference>
<keyword evidence="18" id="KW-1185">Reference proteome</keyword>
<comment type="similarity">
    <text evidence="3">Belongs to the peptidase M20A family. DapE subfamily.</text>
</comment>
<reference evidence="17 18" key="1">
    <citation type="submission" date="2020-04" db="EMBL/GenBank/DDBJ databases">
        <title>Pseudoalteromonas caenipelagi sp. nov., isolated from a tidal flat.</title>
        <authorList>
            <person name="Park S."/>
            <person name="Yoon J.-H."/>
        </authorList>
    </citation>
    <scope>NUCLEOTIDE SEQUENCE [LARGE SCALE GENOMIC DNA]</scope>
    <source>
        <strain evidence="17 18">JBTF-M23</strain>
    </source>
</reference>
<comment type="cofactor">
    <cofactor evidence="1">
        <name>Zn(2+)</name>
        <dbReference type="ChEBI" id="CHEBI:29105"/>
    </cofactor>
</comment>
<dbReference type="Pfam" id="PF07687">
    <property type="entry name" value="M20_dimer"/>
    <property type="match status" value="1"/>
</dbReference>
<dbReference type="PANTHER" id="PTHR43808">
    <property type="entry name" value="ACETYLORNITHINE DEACETYLASE"/>
    <property type="match status" value="1"/>
</dbReference>
<keyword evidence="10" id="KW-0862">Zinc</keyword>
<dbReference type="SUPFAM" id="SSF55031">
    <property type="entry name" value="Bacterial exopeptidase dimerisation domain"/>
    <property type="match status" value="1"/>
</dbReference>
<evidence type="ECO:0000256" key="13">
    <source>
        <dbReference type="ARBA" id="ARBA00023285"/>
    </source>
</evidence>
<gene>
    <name evidence="17" type="primary">dapE</name>
    <name evidence="17" type="ORF">HG263_18180</name>
</gene>
<dbReference type="InterPro" id="IPR036264">
    <property type="entry name" value="Bact_exopeptidase_dim_dom"/>
</dbReference>
<dbReference type="GO" id="GO:0019877">
    <property type="term" value="P:diaminopimelate biosynthetic process"/>
    <property type="evidence" value="ECO:0007669"/>
    <property type="project" value="UniProtKB-KW"/>
</dbReference>
<dbReference type="GO" id="GO:0008777">
    <property type="term" value="F:acetylornithine deacetylase activity"/>
    <property type="evidence" value="ECO:0007669"/>
    <property type="project" value="TreeGrafter"/>
</dbReference>
<dbReference type="AlphaFoldDB" id="A0A849VGR3"/>
<keyword evidence="9 17" id="KW-0378">Hydrolase</keyword>
<evidence type="ECO:0000256" key="15">
    <source>
        <dbReference type="NCBIfam" id="TIGR01246"/>
    </source>
</evidence>
<dbReference type="GO" id="GO:0009014">
    <property type="term" value="F:succinyl-diaminopimelate desuccinylase activity"/>
    <property type="evidence" value="ECO:0007669"/>
    <property type="project" value="UniProtKB-UniRule"/>
</dbReference>
<dbReference type="Gene3D" id="3.30.70.360">
    <property type="match status" value="1"/>
</dbReference>
<dbReference type="EC" id="3.5.1.18" evidence="5 15"/>
<evidence type="ECO:0000313" key="18">
    <source>
        <dbReference type="Proteomes" id="UP000586305"/>
    </source>
</evidence>
<accession>A0A849VGR3</accession>
<dbReference type="InterPro" id="IPR001261">
    <property type="entry name" value="ArgE/DapE_CS"/>
</dbReference>
<comment type="subunit">
    <text evidence="4">Homodimer.</text>
</comment>
<proteinExistence type="inferred from homology"/>
<dbReference type="NCBIfam" id="TIGR01246">
    <property type="entry name" value="dapE_proteo"/>
    <property type="match status" value="1"/>
</dbReference>
<keyword evidence="13" id="KW-0170">Cobalt</keyword>
<evidence type="ECO:0000256" key="14">
    <source>
        <dbReference type="ARBA" id="ARBA00051301"/>
    </source>
</evidence>
<evidence type="ECO:0000256" key="12">
    <source>
        <dbReference type="ARBA" id="ARBA00023154"/>
    </source>
</evidence>